<keyword evidence="2" id="KW-1185">Reference proteome</keyword>
<organism evidence="1 2">
    <name type="scientific">Rhodococcus koreensis</name>
    <dbReference type="NCBI Taxonomy" id="99653"/>
    <lineage>
        <taxon>Bacteria</taxon>
        <taxon>Bacillati</taxon>
        <taxon>Actinomycetota</taxon>
        <taxon>Actinomycetes</taxon>
        <taxon>Mycobacteriales</taxon>
        <taxon>Nocardiaceae</taxon>
        <taxon>Rhodococcus</taxon>
    </lineage>
</organism>
<dbReference type="AlphaFoldDB" id="A0A1H4UT76"/>
<sequence>MTAAQPARPGVVDRWHHVVEHRDLAALDALVADDAVFSSPAVHRKGSRRSWPTSAPP</sequence>
<reference evidence="2" key="1">
    <citation type="submission" date="2016-10" db="EMBL/GenBank/DDBJ databases">
        <authorList>
            <person name="Varghese N."/>
            <person name="Submissions S."/>
        </authorList>
    </citation>
    <scope>NUCLEOTIDE SEQUENCE [LARGE SCALE GENOMIC DNA]</scope>
    <source>
        <strain evidence="2">DSM 44498</strain>
    </source>
</reference>
<evidence type="ECO:0000313" key="2">
    <source>
        <dbReference type="Proteomes" id="UP000183561"/>
    </source>
</evidence>
<evidence type="ECO:0008006" key="3">
    <source>
        <dbReference type="Google" id="ProtNLM"/>
    </source>
</evidence>
<protein>
    <recommendedName>
        <fullName evidence="3">SnoaL-like domain-containing protein</fullName>
    </recommendedName>
</protein>
<dbReference type="Gene3D" id="3.10.450.50">
    <property type="match status" value="1"/>
</dbReference>
<gene>
    <name evidence="1" type="ORF">SAMN04490239_5161</name>
</gene>
<dbReference type="SUPFAM" id="SSF54427">
    <property type="entry name" value="NTF2-like"/>
    <property type="match status" value="1"/>
</dbReference>
<evidence type="ECO:0000313" key="1">
    <source>
        <dbReference type="EMBL" id="SEC71461.1"/>
    </source>
</evidence>
<dbReference type="InterPro" id="IPR032710">
    <property type="entry name" value="NTF2-like_dom_sf"/>
</dbReference>
<name>A0A1H4UT76_9NOCA</name>
<dbReference type="EMBL" id="FNSV01000005">
    <property type="protein sequence ID" value="SEC71461.1"/>
    <property type="molecule type" value="Genomic_DNA"/>
</dbReference>
<dbReference type="Proteomes" id="UP000183561">
    <property type="component" value="Unassembled WGS sequence"/>
</dbReference>
<accession>A0A1H4UT76</accession>
<proteinExistence type="predicted"/>